<dbReference type="GO" id="GO:0004842">
    <property type="term" value="F:ubiquitin-protein transferase activity"/>
    <property type="evidence" value="ECO:0007669"/>
    <property type="project" value="TreeGrafter"/>
</dbReference>
<keyword evidence="7" id="KW-0234">DNA repair</keyword>
<dbReference type="PROSITE" id="PS50172">
    <property type="entry name" value="BRCT"/>
    <property type="match status" value="2"/>
</dbReference>
<evidence type="ECO:0000256" key="9">
    <source>
        <dbReference type="PROSITE-ProRule" id="PRU00175"/>
    </source>
</evidence>
<feature type="domain" description="BRCT" evidence="12">
    <location>
        <begin position="764"/>
        <end position="859"/>
    </location>
</feature>
<gene>
    <name evidence="14" type="ORF">TorRG33x02_164700</name>
</gene>
<dbReference type="AlphaFoldDB" id="A0A2P5EQL5"/>
<keyword evidence="4" id="KW-0227">DNA damage</keyword>
<dbReference type="OrthoDB" id="2384350at2759"/>
<dbReference type="InParanoid" id="A0A2P5EQL5"/>
<dbReference type="GO" id="GO:0000724">
    <property type="term" value="P:double-strand break repair via homologous recombination"/>
    <property type="evidence" value="ECO:0007669"/>
    <property type="project" value="UniProtKB-ARBA"/>
</dbReference>
<evidence type="ECO:0000256" key="5">
    <source>
        <dbReference type="ARBA" id="ARBA00022771"/>
    </source>
</evidence>
<dbReference type="InterPro" id="IPR001841">
    <property type="entry name" value="Znf_RING"/>
</dbReference>
<dbReference type="GO" id="GO:0008270">
    <property type="term" value="F:zinc ion binding"/>
    <property type="evidence" value="ECO:0007669"/>
    <property type="project" value="UniProtKB-KW"/>
</dbReference>
<feature type="region of interest" description="Disordered" evidence="10">
    <location>
        <begin position="503"/>
        <end position="541"/>
    </location>
</feature>
<dbReference type="Pfam" id="PF13923">
    <property type="entry name" value="zf-C3HC4_2"/>
    <property type="match status" value="1"/>
</dbReference>
<comment type="subcellular location">
    <subcellularLocation>
        <location evidence="1">Nucleus</location>
    </subcellularLocation>
</comment>
<feature type="domain" description="PHD-type" evidence="13">
    <location>
        <begin position="601"/>
        <end position="721"/>
    </location>
</feature>
<dbReference type="SUPFAM" id="SSF52113">
    <property type="entry name" value="BRCT domain"/>
    <property type="match status" value="2"/>
</dbReference>
<keyword evidence="3" id="KW-0677">Repeat</keyword>
<dbReference type="Gene3D" id="3.40.50.10190">
    <property type="entry name" value="BRCT domain"/>
    <property type="match status" value="2"/>
</dbReference>
<evidence type="ECO:0000256" key="1">
    <source>
        <dbReference type="ARBA" id="ARBA00004123"/>
    </source>
</evidence>
<dbReference type="InterPro" id="IPR001357">
    <property type="entry name" value="BRCT_dom"/>
</dbReference>
<dbReference type="FunCoup" id="A0A2P5EQL5">
    <property type="interactions" value="347"/>
</dbReference>
<dbReference type="PANTHER" id="PTHR13763:SF0">
    <property type="entry name" value="BREAST CANCER TYPE 1 SUSCEPTIBILITY PROTEIN"/>
    <property type="match status" value="1"/>
</dbReference>
<dbReference type="CDD" id="cd17734">
    <property type="entry name" value="BRCT_Bard1_rpt1"/>
    <property type="match status" value="1"/>
</dbReference>
<keyword evidence="6" id="KW-0862">Zinc</keyword>
<organism evidence="14 15">
    <name type="scientific">Trema orientale</name>
    <name type="common">Charcoal tree</name>
    <name type="synonym">Celtis orientalis</name>
    <dbReference type="NCBI Taxonomy" id="63057"/>
    <lineage>
        <taxon>Eukaryota</taxon>
        <taxon>Viridiplantae</taxon>
        <taxon>Streptophyta</taxon>
        <taxon>Embryophyta</taxon>
        <taxon>Tracheophyta</taxon>
        <taxon>Spermatophyta</taxon>
        <taxon>Magnoliopsida</taxon>
        <taxon>eudicotyledons</taxon>
        <taxon>Gunneridae</taxon>
        <taxon>Pentapetalae</taxon>
        <taxon>rosids</taxon>
        <taxon>fabids</taxon>
        <taxon>Rosales</taxon>
        <taxon>Cannabaceae</taxon>
        <taxon>Trema</taxon>
    </lineage>
</organism>
<dbReference type="FunFam" id="3.40.50.10190:FF:000006">
    <property type="entry name" value="Breast cancer type 1 susceptibility protein homolog"/>
    <property type="match status" value="1"/>
</dbReference>
<dbReference type="EMBL" id="JXTC01000113">
    <property type="protein sequence ID" value="PON87775.1"/>
    <property type="molecule type" value="Genomic_DNA"/>
</dbReference>
<name>A0A2P5EQL5_TREOI</name>
<dbReference type="InterPro" id="IPR034732">
    <property type="entry name" value="EPHD"/>
</dbReference>
<keyword evidence="15" id="KW-1185">Reference proteome</keyword>
<keyword evidence="8" id="KW-0539">Nucleus</keyword>
<feature type="domain" description="RING-type" evidence="11">
    <location>
        <begin position="17"/>
        <end position="55"/>
    </location>
</feature>
<dbReference type="FunFam" id="3.30.40.10:FF:000310">
    <property type="entry name" value="Breast cancer associated RING 1"/>
    <property type="match status" value="1"/>
</dbReference>
<dbReference type="InterPro" id="IPR017907">
    <property type="entry name" value="Znf_RING_CS"/>
</dbReference>
<evidence type="ECO:0000313" key="14">
    <source>
        <dbReference type="EMBL" id="PON87775.1"/>
    </source>
</evidence>
<feature type="region of interest" description="Disordered" evidence="10">
    <location>
        <begin position="154"/>
        <end position="194"/>
    </location>
</feature>
<proteinExistence type="predicted"/>
<feature type="region of interest" description="Disordered" evidence="10">
    <location>
        <begin position="454"/>
        <end position="484"/>
    </location>
</feature>
<evidence type="ECO:0000256" key="10">
    <source>
        <dbReference type="SAM" id="MobiDB-lite"/>
    </source>
</evidence>
<dbReference type="InterPro" id="IPR013083">
    <property type="entry name" value="Znf_RING/FYVE/PHD"/>
</dbReference>
<dbReference type="PIRSF" id="PIRSF001734">
    <property type="entry name" value="BRCA1"/>
    <property type="match status" value="1"/>
</dbReference>
<keyword evidence="5 9" id="KW-0863">Zinc-finger</keyword>
<accession>A0A2P5EQL5</accession>
<dbReference type="InterPro" id="IPR031099">
    <property type="entry name" value="BRCA1-associated"/>
</dbReference>
<dbReference type="PROSITE" id="PS50089">
    <property type="entry name" value="ZF_RING_2"/>
    <property type="match status" value="1"/>
</dbReference>
<evidence type="ECO:0000259" key="12">
    <source>
        <dbReference type="PROSITE" id="PS50172"/>
    </source>
</evidence>
<keyword evidence="2" id="KW-0479">Metal-binding</keyword>
<dbReference type="PANTHER" id="PTHR13763">
    <property type="entry name" value="BREAST CANCER TYPE 1 SUSCEPTIBILITY PROTEIN BRCA1"/>
    <property type="match status" value="1"/>
</dbReference>
<feature type="compositionally biased region" description="Polar residues" evidence="10">
    <location>
        <begin position="213"/>
        <end position="222"/>
    </location>
</feature>
<evidence type="ECO:0000259" key="11">
    <source>
        <dbReference type="PROSITE" id="PS50089"/>
    </source>
</evidence>
<dbReference type="Pfam" id="PF00533">
    <property type="entry name" value="BRCT"/>
    <property type="match status" value="1"/>
</dbReference>
<dbReference type="STRING" id="63057.A0A2P5EQL5"/>
<feature type="compositionally biased region" description="Basic and acidic residues" evidence="10">
    <location>
        <begin position="503"/>
        <end position="513"/>
    </location>
</feature>
<evidence type="ECO:0000256" key="7">
    <source>
        <dbReference type="ARBA" id="ARBA00023204"/>
    </source>
</evidence>
<feature type="domain" description="BRCT" evidence="12">
    <location>
        <begin position="880"/>
        <end position="995"/>
    </location>
</feature>
<evidence type="ECO:0000256" key="4">
    <source>
        <dbReference type="ARBA" id="ARBA00022763"/>
    </source>
</evidence>
<evidence type="ECO:0000259" key="13">
    <source>
        <dbReference type="PROSITE" id="PS51805"/>
    </source>
</evidence>
<evidence type="ECO:0000256" key="8">
    <source>
        <dbReference type="ARBA" id="ARBA00023242"/>
    </source>
</evidence>
<dbReference type="GO" id="GO:0005634">
    <property type="term" value="C:nucleus"/>
    <property type="evidence" value="ECO:0007669"/>
    <property type="project" value="UniProtKB-SubCell"/>
</dbReference>
<dbReference type="FunFam" id="3.30.40.10:FF:000352">
    <property type="entry name" value="Breast cancer associated RING 1"/>
    <property type="match status" value="1"/>
</dbReference>
<dbReference type="Proteomes" id="UP000237000">
    <property type="component" value="Unassembled WGS sequence"/>
</dbReference>
<sequence>MMGDPNHLERMGRELKCPICLSLLSSAVSLNCNHVFCNSCIVKSMKSDSNCPVCKVPYRRREVRPVPHMDNLVSIYKSMEIASGMNIFITQNALSTKLSDGKQQVEDHNILDGQDSGQIYVEKKVTSREQGSREKCNSNLEMESYGTLHVRPSFPAKKRVQVPQSQSEGELGETLDKLSGKSSGILKKKPVMDEKEGPGLSPFFWLRDEENLENASQTQHTGTDPFINMPLPDAPAFSDIKDSDDENSRLAPEGDVPGKSSNVADMFDSEMFEWTQRACSPELCTSPFKSQVADTEDFGVVKEENIKEVSQDKKIGKVPAKKQDDGCTTELCDISTPGTNYAKNQVGCQNSKKRGRKAKETVGATCPGKKANPSLVFNVDSNAKSQDMFKTSKRSKKARAASVGAETLNDASKDTINKLPASLGKKKICKEDFNSEKPGNSCDKINARNQIQQPVCSKKQRPDTMRKDSDEVYEGRNNTNKDTTDKDTIAKLSALLVPLANKDKASDAMEKPSKISNKVKSNDHGLRRKRKKVSCMGNSNNEKVDDIQAGYADVHANEAHTTGNIQNNMNVGSLPDPSTVKEIPSLTNDVVLQRCQNIPVKIQCAFCLSSEVSEASGEMVHYYNGRPVAADYNGGSKLIHSHRNCTEWAPNVYFEEDVAINLEAELTRSRRIKCSCCGTKGAALGCYEKSCRKSFHVTCAKLMPQCRWDTDKFVMLCPLHPSSKFPSESSESQARKRTCNPKRLSSVQHKKVAVKHDPGTSPNWSSSGFSKRLVLCCSALTNSEREIVSEFERISGITVSKKWESNVTHVIASTDESGACRRTLKVLMGILDGKWILSMNWIKACMEAMKLVDEQCFEITVDSHGIRDGPRLGRLRVQNKQPKLFDGFKFYFMGEFEPAYKGYLQDLIAAAGGTILHRKPVSGHQKDSPFGSAFETFIIYSLELPNQSDPTKRDGTVKRRRFDAEALASSSGAKVASNSWVLNSIAACKLQCLTE</sequence>
<dbReference type="Gene3D" id="3.30.40.10">
    <property type="entry name" value="Zinc/RING finger domain, C3HC4 (zinc finger)"/>
    <property type="match status" value="2"/>
</dbReference>
<dbReference type="CDD" id="cd15571">
    <property type="entry name" value="ePHD"/>
    <property type="match status" value="1"/>
</dbReference>
<dbReference type="SMART" id="SM00184">
    <property type="entry name" value="RING"/>
    <property type="match status" value="1"/>
</dbReference>
<dbReference type="SUPFAM" id="SSF57850">
    <property type="entry name" value="RING/U-box"/>
    <property type="match status" value="1"/>
</dbReference>
<reference evidence="15" key="1">
    <citation type="submission" date="2016-06" db="EMBL/GenBank/DDBJ databases">
        <title>Parallel loss of symbiosis genes in relatives of nitrogen-fixing non-legume Parasponia.</title>
        <authorList>
            <person name="Van Velzen R."/>
            <person name="Holmer R."/>
            <person name="Bu F."/>
            <person name="Rutten L."/>
            <person name="Van Zeijl A."/>
            <person name="Liu W."/>
            <person name="Santuari L."/>
            <person name="Cao Q."/>
            <person name="Sharma T."/>
            <person name="Shen D."/>
            <person name="Roswanjaya Y."/>
            <person name="Wardhani T."/>
            <person name="Kalhor M.S."/>
            <person name="Jansen J."/>
            <person name="Van den Hoogen J."/>
            <person name="Gungor B."/>
            <person name="Hartog M."/>
            <person name="Hontelez J."/>
            <person name="Verver J."/>
            <person name="Yang W.-C."/>
            <person name="Schijlen E."/>
            <person name="Repin R."/>
            <person name="Schilthuizen M."/>
            <person name="Schranz E."/>
            <person name="Heidstra R."/>
            <person name="Miyata K."/>
            <person name="Fedorova E."/>
            <person name="Kohlen W."/>
            <person name="Bisseling T."/>
            <person name="Smit S."/>
            <person name="Geurts R."/>
        </authorList>
    </citation>
    <scope>NUCLEOTIDE SEQUENCE [LARGE SCALE GENOMIC DNA]</scope>
    <source>
        <strain evidence="15">cv. RG33-2</strain>
    </source>
</reference>
<dbReference type="Pfam" id="PF13771">
    <property type="entry name" value="zf-HC5HC2H"/>
    <property type="match status" value="1"/>
</dbReference>
<evidence type="ECO:0000313" key="15">
    <source>
        <dbReference type="Proteomes" id="UP000237000"/>
    </source>
</evidence>
<evidence type="ECO:0000256" key="2">
    <source>
        <dbReference type="ARBA" id="ARBA00022723"/>
    </source>
</evidence>
<feature type="compositionally biased region" description="Basic and acidic residues" evidence="10">
    <location>
        <begin position="460"/>
        <end position="474"/>
    </location>
</feature>
<comment type="caution">
    <text evidence="14">The sequence shown here is derived from an EMBL/GenBank/DDBJ whole genome shotgun (WGS) entry which is preliminary data.</text>
</comment>
<protein>
    <submittedName>
        <fullName evidence="14">BRCA1-associated</fullName>
    </submittedName>
</protein>
<evidence type="ECO:0000256" key="3">
    <source>
        <dbReference type="ARBA" id="ARBA00022737"/>
    </source>
</evidence>
<evidence type="ECO:0000256" key="6">
    <source>
        <dbReference type="ARBA" id="ARBA00022833"/>
    </source>
</evidence>
<dbReference type="PROSITE" id="PS00518">
    <property type="entry name" value="ZF_RING_1"/>
    <property type="match status" value="1"/>
</dbReference>
<dbReference type="PROSITE" id="PS51805">
    <property type="entry name" value="EPHD"/>
    <property type="match status" value="1"/>
</dbReference>
<feature type="region of interest" description="Disordered" evidence="10">
    <location>
        <begin position="213"/>
        <end position="261"/>
    </location>
</feature>
<dbReference type="GO" id="GO:0045944">
    <property type="term" value="P:positive regulation of transcription by RNA polymerase II"/>
    <property type="evidence" value="ECO:0007669"/>
    <property type="project" value="TreeGrafter"/>
</dbReference>
<dbReference type="SMART" id="SM00292">
    <property type="entry name" value="BRCT"/>
    <property type="match status" value="2"/>
</dbReference>
<dbReference type="InterPro" id="IPR036420">
    <property type="entry name" value="BRCT_dom_sf"/>
</dbReference>